<dbReference type="InterPro" id="IPR005791">
    <property type="entry name" value="SecD"/>
</dbReference>
<evidence type="ECO:0000256" key="10">
    <source>
        <dbReference type="ARBA" id="ARBA00059018"/>
    </source>
</evidence>
<dbReference type="PANTHER" id="PTHR30081">
    <property type="entry name" value="PROTEIN-EXPORT MEMBRANE PROTEIN SEC"/>
    <property type="match status" value="1"/>
</dbReference>
<evidence type="ECO:0000313" key="18">
    <source>
        <dbReference type="EMBL" id="SLN21081.1"/>
    </source>
</evidence>
<evidence type="ECO:0000256" key="4">
    <source>
        <dbReference type="ARBA" id="ARBA00022519"/>
    </source>
</evidence>
<evidence type="ECO:0000313" key="19">
    <source>
        <dbReference type="Proteomes" id="UP000193207"/>
    </source>
</evidence>
<evidence type="ECO:0000256" key="14">
    <source>
        <dbReference type="HAMAP-Rule" id="MF_01464"/>
    </source>
</evidence>
<dbReference type="InterPro" id="IPR022645">
    <property type="entry name" value="SecD/SecF_bac"/>
</dbReference>
<dbReference type="Gene3D" id="3.30.70.3400">
    <property type="match status" value="1"/>
</dbReference>
<dbReference type="SUPFAM" id="SSF82866">
    <property type="entry name" value="Multidrug efflux transporter AcrB transmembrane domain"/>
    <property type="match status" value="2"/>
</dbReference>
<dbReference type="Proteomes" id="UP000193207">
    <property type="component" value="Unassembled WGS sequence"/>
</dbReference>
<feature type="transmembrane region" description="Helical" evidence="13">
    <location>
        <begin position="698"/>
        <end position="719"/>
    </location>
</feature>
<evidence type="ECO:0000259" key="17">
    <source>
        <dbReference type="Pfam" id="PF22599"/>
    </source>
</evidence>
<accession>A0A1X6YGX0</accession>
<feature type="domain" description="Protein translocase subunit SecDF P1" evidence="16">
    <location>
        <begin position="186"/>
        <end position="243"/>
    </location>
</feature>
<comment type="similarity">
    <text evidence="13">Belongs to the SecD/SecF family. SecD subfamily.</text>
</comment>
<dbReference type="Gene3D" id="3.30.1360.200">
    <property type="match status" value="1"/>
</dbReference>
<dbReference type="RefSeq" id="WP_085816361.1">
    <property type="nucleotide sequence ID" value="NZ_FWFU01000001.1"/>
</dbReference>
<evidence type="ECO:0000256" key="1">
    <source>
        <dbReference type="ARBA" id="ARBA00004651"/>
    </source>
</evidence>
<dbReference type="EMBL" id="FWFU01000001">
    <property type="protein sequence ID" value="SLN21081.1"/>
    <property type="molecule type" value="Genomic_DNA"/>
</dbReference>
<dbReference type="Pfam" id="PF21760">
    <property type="entry name" value="SecD_1st"/>
    <property type="match status" value="1"/>
</dbReference>
<dbReference type="NCBIfam" id="TIGR00966">
    <property type="entry name" value="transloc_SecF"/>
    <property type="match status" value="1"/>
</dbReference>
<keyword evidence="9 13" id="KW-0472">Membrane</keyword>
<evidence type="ECO:0000256" key="12">
    <source>
        <dbReference type="ARBA" id="ARBA00061053"/>
    </source>
</evidence>
<comment type="caution">
    <text evidence="13">Lacks conserved residue(s) required for the propagation of feature annotation.</text>
</comment>
<dbReference type="GO" id="GO:0015450">
    <property type="term" value="F:protein-transporting ATPase activity"/>
    <property type="evidence" value="ECO:0007669"/>
    <property type="project" value="InterPro"/>
</dbReference>
<name>A0A1X6YGX0_9RHOB</name>
<dbReference type="HAMAP" id="MF_01463_B">
    <property type="entry name" value="SecD_B"/>
    <property type="match status" value="1"/>
</dbReference>
<feature type="transmembrane region" description="Helical" evidence="13">
    <location>
        <begin position="753"/>
        <end position="777"/>
    </location>
</feature>
<feature type="transmembrane region" description="Helical" evidence="13">
    <location>
        <begin position="726"/>
        <end position="747"/>
    </location>
</feature>
<keyword evidence="4" id="KW-0997">Cell inner membrane</keyword>
<dbReference type="Pfam" id="PF22599">
    <property type="entry name" value="SecDF_P1_head"/>
    <property type="match status" value="1"/>
</dbReference>
<dbReference type="Pfam" id="PF07549">
    <property type="entry name" value="Sec_GG"/>
    <property type="match status" value="2"/>
</dbReference>
<dbReference type="InterPro" id="IPR048634">
    <property type="entry name" value="SecD_SecF_C"/>
</dbReference>
<keyword evidence="6 13" id="KW-0653">Protein transport</keyword>
<feature type="transmembrane region" description="Helical" evidence="13">
    <location>
        <begin position="575"/>
        <end position="593"/>
    </location>
</feature>
<comment type="similarity">
    <text evidence="14">Belongs to the SecD/SecF family. SecF subfamily.</text>
</comment>
<reference evidence="18 19" key="1">
    <citation type="submission" date="2017-03" db="EMBL/GenBank/DDBJ databases">
        <authorList>
            <person name="Afonso C.L."/>
            <person name="Miller P.J."/>
            <person name="Scott M.A."/>
            <person name="Spackman E."/>
            <person name="Goraichik I."/>
            <person name="Dimitrov K.M."/>
            <person name="Suarez D.L."/>
            <person name="Swayne D.E."/>
        </authorList>
    </citation>
    <scope>NUCLEOTIDE SEQUENCE [LARGE SCALE GENOMIC DNA]</scope>
    <source>
        <strain evidence="18 19">CECT 8110</strain>
    </source>
</reference>
<keyword evidence="8 13" id="KW-0811">Translocation</keyword>
<evidence type="ECO:0000256" key="9">
    <source>
        <dbReference type="ARBA" id="ARBA00023136"/>
    </source>
</evidence>
<protein>
    <recommendedName>
        <fullName evidence="13 14">Multifunctional fusion protein</fullName>
    </recommendedName>
    <domain>
        <recommendedName>
            <fullName evidence="13">Protein translocase subunit SecD</fullName>
        </recommendedName>
    </domain>
    <domain>
        <recommendedName>
            <fullName evidence="14">Protein-export membrane protein SecF</fullName>
        </recommendedName>
    </domain>
</protein>
<keyword evidence="5 13" id="KW-0812">Transmembrane</keyword>
<dbReference type="PRINTS" id="PR01755">
    <property type="entry name" value="SECFTRNLCASE"/>
</dbReference>
<dbReference type="InterPro" id="IPR022646">
    <property type="entry name" value="SecD/SecF_CS"/>
</dbReference>
<dbReference type="Pfam" id="PF02355">
    <property type="entry name" value="SecD_SecF_C"/>
    <property type="match status" value="2"/>
</dbReference>
<keyword evidence="2 13" id="KW-0813">Transport</keyword>
<comment type="subunit">
    <text evidence="14">Forms a complex with SecD. Part of the essential Sec protein translocation apparatus which comprises SecA, SecYEG and auxiliary proteins SecDF-YajC and YidC.</text>
</comment>
<feature type="transmembrane region" description="Helical" evidence="13">
    <location>
        <begin position="804"/>
        <end position="822"/>
    </location>
</feature>
<evidence type="ECO:0000259" key="15">
    <source>
        <dbReference type="Pfam" id="PF02355"/>
    </source>
</evidence>
<keyword evidence="7 13" id="KW-1133">Transmembrane helix</keyword>
<dbReference type="InterPro" id="IPR005665">
    <property type="entry name" value="SecF_bac"/>
</dbReference>
<dbReference type="PANTHER" id="PTHR30081:SF1">
    <property type="entry name" value="PROTEIN TRANSLOCASE SUBUNIT SECD"/>
    <property type="match status" value="1"/>
</dbReference>
<comment type="similarity">
    <text evidence="12">In the N-terminal section; belongs to the SecD/SecF family. SecD subfamily.</text>
</comment>
<dbReference type="NCBIfam" id="TIGR01129">
    <property type="entry name" value="secD"/>
    <property type="match status" value="1"/>
</dbReference>
<gene>
    <name evidence="13" type="primary">secD</name>
    <name evidence="14" type="synonym">secF</name>
    <name evidence="18" type="ORF">ROH8110_00739</name>
</gene>
<dbReference type="AlphaFoldDB" id="A0A1X6YGX0"/>
<dbReference type="InterPro" id="IPR022813">
    <property type="entry name" value="SecD/SecF_arch_bac"/>
</dbReference>
<feature type="transmembrane region" description="Helical" evidence="13">
    <location>
        <begin position="392"/>
        <end position="410"/>
    </location>
</feature>
<dbReference type="InterPro" id="IPR054384">
    <property type="entry name" value="SecDF_P1_head"/>
</dbReference>
<feature type="domain" description="Protein export membrane protein SecD/SecF C-terminal" evidence="15">
    <location>
        <begin position="377"/>
        <end position="545"/>
    </location>
</feature>
<dbReference type="GO" id="GO:0005886">
    <property type="term" value="C:plasma membrane"/>
    <property type="evidence" value="ECO:0007669"/>
    <property type="project" value="UniProtKB-SubCell"/>
</dbReference>
<dbReference type="GO" id="GO:0043952">
    <property type="term" value="P:protein transport by the Sec complex"/>
    <property type="evidence" value="ECO:0007669"/>
    <property type="project" value="UniProtKB-UniRule"/>
</dbReference>
<evidence type="ECO:0000256" key="11">
    <source>
        <dbReference type="ARBA" id="ARBA00060856"/>
    </source>
</evidence>
<feature type="transmembrane region" description="Helical" evidence="13">
    <location>
        <begin position="488"/>
        <end position="510"/>
    </location>
</feature>
<evidence type="ECO:0000256" key="2">
    <source>
        <dbReference type="ARBA" id="ARBA00022448"/>
    </source>
</evidence>
<dbReference type="NCBIfam" id="TIGR00916">
    <property type="entry name" value="2A0604s01"/>
    <property type="match status" value="2"/>
</dbReference>
<dbReference type="NCBIfam" id="NF009583">
    <property type="entry name" value="PRK13024.1-3"/>
    <property type="match status" value="1"/>
</dbReference>
<feature type="transmembrane region" description="Helical" evidence="13">
    <location>
        <begin position="828"/>
        <end position="855"/>
    </location>
</feature>
<dbReference type="Gene3D" id="1.20.1640.10">
    <property type="entry name" value="Multidrug efflux transporter AcrB transmembrane domain"/>
    <property type="match status" value="2"/>
</dbReference>
<dbReference type="FunFam" id="3.30.1360.200:FF:000002">
    <property type="entry name" value="Preprotein translocase subunit SecD"/>
    <property type="match status" value="1"/>
</dbReference>
<comment type="similarity">
    <text evidence="11">In the C-terminal section; belongs to the SecD/SecF family. SecF subfamily.</text>
</comment>
<dbReference type="FunFam" id="1.20.1640.10:FF:000004">
    <property type="entry name" value="Protein translocase subunit SecD"/>
    <property type="match status" value="1"/>
</dbReference>
<evidence type="ECO:0000256" key="3">
    <source>
        <dbReference type="ARBA" id="ARBA00022475"/>
    </source>
</evidence>
<feature type="domain" description="Protein export membrane protein SecD/SecF C-terminal" evidence="15">
    <location>
        <begin position="671"/>
        <end position="856"/>
    </location>
</feature>
<keyword evidence="3 13" id="KW-1003">Cell membrane</keyword>
<dbReference type="InterPro" id="IPR055344">
    <property type="entry name" value="SecD_SecF_C_bact"/>
</dbReference>
<evidence type="ECO:0000256" key="13">
    <source>
        <dbReference type="HAMAP-Rule" id="MF_01463"/>
    </source>
</evidence>
<proteinExistence type="inferred from homology"/>
<dbReference type="GO" id="GO:0065002">
    <property type="term" value="P:intracellular protein transmembrane transport"/>
    <property type="evidence" value="ECO:0007669"/>
    <property type="project" value="UniProtKB-UniRule"/>
</dbReference>
<evidence type="ECO:0000256" key="5">
    <source>
        <dbReference type="ARBA" id="ARBA00022692"/>
    </source>
</evidence>
<evidence type="ECO:0000256" key="7">
    <source>
        <dbReference type="ARBA" id="ARBA00022989"/>
    </source>
</evidence>
<keyword evidence="19" id="KW-1185">Reference proteome</keyword>
<comment type="subcellular location">
    <subcellularLocation>
        <location evidence="1 13">Cell membrane</location>
        <topology evidence="1 13">Multi-pass membrane protein</topology>
    </subcellularLocation>
</comment>
<organism evidence="18 19">
    <name type="scientific">Roseovarius halotolerans</name>
    <dbReference type="NCBI Taxonomy" id="505353"/>
    <lineage>
        <taxon>Bacteria</taxon>
        <taxon>Pseudomonadati</taxon>
        <taxon>Pseudomonadota</taxon>
        <taxon>Alphaproteobacteria</taxon>
        <taxon>Rhodobacterales</taxon>
        <taxon>Roseobacteraceae</taxon>
        <taxon>Roseovarius</taxon>
    </lineage>
</organism>
<comment type="function">
    <text evidence="10 13">Part of the Sec protein translocase complex. Interacts with the SecYEG preprotein conducting channel. SecDF uses the proton motive force (PMF) to complete protein translocation after the ATP-dependent function of SecA.</text>
</comment>
<sequence length="877" mass="95057">MLQIDLWKRIVIWGVVALGLLLALPNAFYPRVESHNDAVKALETGASDSELVDQAGLWPDWMPSGLVNLGLDLRGGAHLLAEVQVEDVYQSRIESMWPEVRDLLREERDRVGPIRLQPTQSAELRVRLLEKPDEAEHAASLVRGLARPVSSLTGAGASDIEVTTEGDEIVIRLSEAEQRATDERTVRQALEIIRRRIDEVGTREPTIQRQGSDRILIQVPGVGSAAELKQIIGTTAQLTFQPVVGRTQNAEESPGAGNEVLPAMDQDDTYYILERAPVVTGDELVDAQPDFDQNGRPAVSFRFDPTGARKFGDYTAANIGSPFAIVLDNEVISAPVIQSHIPGGSGIITGNFTVEESTHLAVLLRAGALPAGLDFLEERTIGPELGADSIEAGKIACAVAFILVLVFMVVSYGTFGLFANIALIINVGLIFGLLSLIGATLTLPGIAGIVLTIGMAVDANVLVFERIREEMKTAKGPARAIELGYEKALSAITDANITTFITALILYSMGSGPVRGFAITLGLGIITSVFTAIFVTRLIVVMWFERKRPKTVLQGRSLRLVPSDTKWDFFRRWRLSLGISAVLIVVASASFLVQGLNYGIDFRGGTTIRTESAQPVDIGAYRDAIQSMQLGDVTITEVFDPTFGDDQNVAMIRIQAQDDTESVPAEVIAGVESALQSVAPDLKFTSVESVGPKVSGELIQTAILAVALAIGAVLVYIWLRFEWQFALGAVVALVHDVVLTIGIFSELQIQFDLAIIAALLTIVGYSLNDTVVVFDRVRENLRKYKKKSLAEVLNLSINETLSRTMMTSVTTLLALLALYFLGGDVIRGFVFAMIWGVIVGTYSSIFVASTVLLWLGVKRDWSKPDANQGNQFANVDA</sequence>
<dbReference type="FunFam" id="1.20.1640.10:FF:000024">
    <property type="entry name" value="Multifunctional fusion protein"/>
    <property type="match status" value="1"/>
</dbReference>
<evidence type="ECO:0000259" key="16">
    <source>
        <dbReference type="Pfam" id="PF21760"/>
    </source>
</evidence>
<dbReference type="HAMAP" id="MF_01464_B">
    <property type="entry name" value="SecF_B"/>
    <property type="match status" value="1"/>
</dbReference>
<evidence type="ECO:0000256" key="8">
    <source>
        <dbReference type="ARBA" id="ARBA00023010"/>
    </source>
</evidence>
<comment type="subunit">
    <text evidence="13">Forms a complex with SecF. Part of the essential Sec protein translocation apparatus which comprises SecA, SecYEG and auxiliary proteins SecDF-YajC and YidC.</text>
</comment>
<dbReference type="GO" id="GO:0006605">
    <property type="term" value="P:protein targeting"/>
    <property type="evidence" value="ECO:0007669"/>
    <property type="project" value="UniProtKB-UniRule"/>
</dbReference>
<dbReference type="InterPro" id="IPR048631">
    <property type="entry name" value="SecD_1st"/>
</dbReference>
<dbReference type="OrthoDB" id="9805019at2"/>
<feature type="domain" description="SecDF P1 head subdomain" evidence="17">
    <location>
        <begin position="259"/>
        <end position="371"/>
    </location>
</feature>
<feature type="transmembrane region" description="Helical" evidence="13">
    <location>
        <begin position="516"/>
        <end position="540"/>
    </location>
</feature>
<evidence type="ECO:0000256" key="6">
    <source>
        <dbReference type="ARBA" id="ARBA00022927"/>
    </source>
</evidence>